<feature type="region of interest" description="Disordered" evidence="1">
    <location>
        <begin position="1"/>
        <end position="99"/>
    </location>
</feature>
<dbReference type="InterPro" id="IPR015915">
    <property type="entry name" value="Kelch-typ_b-propeller"/>
</dbReference>
<dbReference type="VEuPathDB" id="CryptoDB:Vbra_7564"/>
<evidence type="ECO:0000256" key="1">
    <source>
        <dbReference type="SAM" id="MobiDB-lite"/>
    </source>
</evidence>
<protein>
    <submittedName>
        <fullName evidence="3">Uncharacterized protein</fullName>
    </submittedName>
</protein>
<sequence length="421" mass="45977">MDDSKAETGPLPHEASSSDRPSRHPRWFSRLWTKAKNVKRRVANKLRKKSAPMGDHKGDPFVHTMGRQSGPSEHSGSTQTCEHPEGQQDEGAEHDVTHEPADLGGTIKVAVTSPPDDSFFSFSLTFMVALLLFAGGLCVILWSWPNGGLHNLSMSPSSLVTRESPAAAVQSACGPSHLHMHTAECRQDTAAAIATKGRRLQQNITTVPTLTIKNTSFEQLPPPDFTPRYGLSALSASRAVVVMGGSLIYHDTSLDDVWMTTNGVGPRRWKLAPQKNETKLTRRSFFGAAVHPSADAPFRFLVTGGLDISGIEGDPPSRYLNDVLVSRDGTTWRTLVDDAPWEPREGHQLVVIPGPENSTNATFLLLGGQTAKGIQHDVWRSTNGIDWELLSRRAPWRGRRLFQTAVTGWPGGSEGKNMSID</sequence>
<reference evidence="3 4" key="1">
    <citation type="submission" date="2014-11" db="EMBL/GenBank/DDBJ databases">
        <authorList>
            <person name="Zhu J."/>
            <person name="Qi W."/>
            <person name="Song R."/>
        </authorList>
    </citation>
    <scope>NUCLEOTIDE SEQUENCE [LARGE SCALE GENOMIC DNA]</scope>
</reference>
<feature type="compositionally biased region" description="Polar residues" evidence="1">
    <location>
        <begin position="66"/>
        <end position="81"/>
    </location>
</feature>
<feature type="compositionally biased region" description="Basic residues" evidence="1">
    <location>
        <begin position="36"/>
        <end position="50"/>
    </location>
</feature>
<evidence type="ECO:0000313" key="3">
    <source>
        <dbReference type="EMBL" id="CEL96584.1"/>
    </source>
</evidence>
<proteinExistence type="predicted"/>
<dbReference type="Gene3D" id="2.120.10.80">
    <property type="entry name" value="Kelch-type beta propeller"/>
    <property type="match status" value="1"/>
</dbReference>
<gene>
    <name evidence="3" type="ORF">Vbra_7564</name>
</gene>
<keyword evidence="2" id="KW-0812">Transmembrane</keyword>
<dbReference type="EMBL" id="CDMY01000243">
    <property type="protein sequence ID" value="CEL96584.1"/>
    <property type="molecule type" value="Genomic_DNA"/>
</dbReference>
<dbReference type="Proteomes" id="UP000041254">
    <property type="component" value="Unassembled WGS sequence"/>
</dbReference>
<keyword evidence="2" id="KW-0472">Membrane</keyword>
<feature type="compositionally biased region" description="Basic and acidic residues" evidence="1">
    <location>
        <begin position="82"/>
        <end position="99"/>
    </location>
</feature>
<keyword evidence="4" id="KW-1185">Reference proteome</keyword>
<evidence type="ECO:0000313" key="4">
    <source>
        <dbReference type="Proteomes" id="UP000041254"/>
    </source>
</evidence>
<dbReference type="AlphaFoldDB" id="A0A0G4EIK1"/>
<organism evidence="3 4">
    <name type="scientific">Vitrella brassicaformis (strain CCMP3155)</name>
    <dbReference type="NCBI Taxonomy" id="1169540"/>
    <lineage>
        <taxon>Eukaryota</taxon>
        <taxon>Sar</taxon>
        <taxon>Alveolata</taxon>
        <taxon>Colpodellida</taxon>
        <taxon>Vitrellaceae</taxon>
        <taxon>Vitrella</taxon>
    </lineage>
</organism>
<evidence type="ECO:0000256" key="2">
    <source>
        <dbReference type="SAM" id="Phobius"/>
    </source>
</evidence>
<name>A0A0G4EIK1_VITBC</name>
<dbReference type="SUPFAM" id="SSF117281">
    <property type="entry name" value="Kelch motif"/>
    <property type="match status" value="1"/>
</dbReference>
<accession>A0A0G4EIK1</accession>
<dbReference type="InParanoid" id="A0A0G4EIK1"/>
<keyword evidence="2" id="KW-1133">Transmembrane helix</keyword>
<feature type="transmembrane region" description="Helical" evidence="2">
    <location>
        <begin position="119"/>
        <end position="144"/>
    </location>
</feature>
<dbReference type="OrthoDB" id="68380at2759"/>